<feature type="compositionally biased region" description="Basic and acidic residues" evidence="1">
    <location>
        <begin position="145"/>
        <end position="156"/>
    </location>
</feature>
<feature type="compositionally biased region" description="Basic residues" evidence="1">
    <location>
        <begin position="353"/>
        <end position="373"/>
    </location>
</feature>
<feature type="compositionally biased region" description="Acidic residues" evidence="1">
    <location>
        <begin position="99"/>
        <end position="125"/>
    </location>
</feature>
<feature type="compositionally biased region" description="Polar residues" evidence="1">
    <location>
        <begin position="378"/>
        <end position="397"/>
    </location>
</feature>
<evidence type="ECO:0000259" key="2">
    <source>
        <dbReference type="Pfam" id="PF10419"/>
    </source>
</evidence>
<gene>
    <name evidence="3" type="ORF">PT974_05772</name>
</gene>
<feature type="region of interest" description="Disordered" evidence="1">
    <location>
        <begin position="318"/>
        <end position="451"/>
    </location>
</feature>
<comment type="caution">
    <text evidence="3">The sequence shown here is derived from an EMBL/GenBank/DDBJ whole genome shotgun (WGS) entry which is preliminary data.</text>
</comment>
<accession>A0ABR0SJP7</accession>
<name>A0ABR0SJP7_9HYPO</name>
<protein>
    <recommendedName>
        <fullName evidence="2">Transcription factor TFIIIC triple barrel domain-containing protein</fullName>
    </recommendedName>
</protein>
<dbReference type="Proteomes" id="UP001338125">
    <property type="component" value="Unassembled WGS sequence"/>
</dbReference>
<organism evidence="3 4">
    <name type="scientific">Cladobotryum mycophilum</name>
    <dbReference type="NCBI Taxonomy" id="491253"/>
    <lineage>
        <taxon>Eukaryota</taxon>
        <taxon>Fungi</taxon>
        <taxon>Dikarya</taxon>
        <taxon>Ascomycota</taxon>
        <taxon>Pezizomycotina</taxon>
        <taxon>Sordariomycetes</taxon>
        <taxon>Hypocreomycetidae</taxon>
        <taxon>Hypocreales</taxon>
        <taxon>Hypocreaceae</taxon>
        <taxon>Cladobotryum</taxon>
    </lineage>
</organism>
<sequence>MTPSTAAREGVRVDEPAALGLDKILQQVAENDEEEWEYEYSTTETETYYLTLELSYPEFKDRPAKAPHYSRGGYYKNWLDQYSDNPAVKTTTFGLGQEDQSENENDNENENENDDEPIPEPDADDDMQHLDPMLRPSPPRQNDQPQKKDGKGKEKEGEEEQEQPQKDDKDKDEDKDADDEEMEEIQILNLHSHSPIISYRGRVFEGQWAEVIGTEAIFANHEDGSPHPLPALRQLPGDVDILGASSSRILTTEKIPKPRVPVEDSLAAIRKEWNIRIPPGKDRTGERAQQIRFLENLIALKKKKGQADEVTVYAVDGEGKDFNDKRGPDFKPRKRRPAVNSKLSEDGSQSGRRDRRRSGRSGRQSARRLRRAGKGTYAGNTGRSPTLGPNTLSTPTPSHWDDLSTRGDEEAEEDYEDEDNENDSLDSISEESDGPTHDDDDGDEEDVTMDG</sequence>
<feature type="region of interest" description="Disordered" evidence="1">
    <location>
        <begin position="60"/>
        <end position="79"/>
    </location>
</feature>
<feature type="region of interest" description="Disordered" evidence="1">
    <location>
        <begin position="86"/>
        <end position="181"/>
    </location>
</feature>
<dbReference type="Gene3D" id="2.60.40.4370">
    <property type="match status" value="1"/>
</dbReference>
<evidence type="ECO:0000313" key="4">
    <source>
        <dbReference type="Proteomes" id="UP001338125"/>
    </source>
</evidence>
<feature type="compositionally biased region" description="Basic and acidic residues" evidence="1">
    <location>
        <begin position="163"/>
        <end position="174"/>
    </location>
</feature>
<dbReference type="Pfam" id="PF10419">
    <property type="entry name" value="TFIIIC_sub6"/>
    <property type="match status" value="1"/>
</dbReference>
<proteinExistence type="predicted"/>
<feature type="compositionally biased region" description="Acidic residues" evidence="1">
    <location>
        <begin position="409"/>
        <end position="451"/>
    </location>
</feature>
<keyword evidence="4" id="KW-1185">Reference proteome</keyword>
<dbReference type="InterPro" id="IPR019481">
    <property type="entry name" value="TFIIIC_triple_barrel"/>
</dbReference>
<reference evidence="3 4" key="1">
    <citation type="submission" date="2024-01" db="EMBL/GenBank/DDBJ databases">
        <title>Complete genome of Cladobotryum mycophilum ATHUM6906.</title>
        <authorList>
            <person name="Christinaki A.C."/>
            <person name="Myridakis A.I."/>
            <person name="Kouvelis V.N."/>
        </authorList>
    </citation>
    <scope>NUCLEOTIDE SEQUENCE [LARGE SCALE GENOMIC DNA]</scope>
    <source>
        <strain evidence="3 4">ATHUM6906</strain>
    </source>
</reference>
<evidence type="ECO:0000256" key="1">
    <source>
        <dbReference type="SAM" id="MobiDB-lite"/>
    </source>
</evidence>
<dbReference type="EMBL" id="JAVFKD010000012">
    <property type="protein sequence ID" value="KAK5992368.1"/>
    <property type="molecule type" value="Genomic_DNA"/>
</dbReference>
<feature type="domain" description="Transcription factor TFIIIC triple barrel" evidence="2">
    <location>
        <begin position="43"/>
        <end position="253"/>
    </location>
</feature>
<evidence type="ECO:0000313" key="3">
    <source>
        <dbReference type="EMBL" id="KAK5992368.1"/>
    </source>
</evidence>
<feature type="compositionally biased region" description="Basic and acidic residues" evidence="1">
    <location>
        <begin position="318"/>
        <end position="331"/>
    </location>
</feature>
<feature type="compositionally biased region" description="Basic and acidic residues" evidence="1">
    <location>
        <begin position="399"/>
        <end position="408"/>
    </location>
</feature>